<dbReference type="EMBL" id="CP111013">
    <property type="protein sequence ID" value="WAQ96758.1"/>
    <property type="molecule type" value="Genomic_DNA"/>
</dbReference>
<keyword evidence="4" id="KW-1185">Reference proteome</keyword>
<dbReference type="Pfam" id="PF01477">
    <property type="entry name" value="PLAT"/>
    <property type="match status" value="1"/>
</dbReference>
<accession>A0ABY7DIL0</accession>
<dbReference type="Proteomes" id="UP001164746">
    <property type="component" value="Chromosome 2"/>
</dbReference>
<evidence type="ECO:0000256" key="1">
    <source>
        <dbReference type="PROSITE-ProRule" id="PRU00152"/>
    </source>
</evidence>
<reference evidence="3" key="1">
    <citation type="submission" date="2022-11" db="EMBL/GenBank/DDBJ databases">
        <title>Centuries of genome instability and evolution in soft-shell clam transmissible cancer (bioRxiv).</title>
        <authorList>
            <person name="Hart S.F.M."/>
            <person name="Yonemitsu M.A."/>
            <person name="Giersch R.M."/>
            <person name="Beal B.F."/>
            <person name="Arriagada G."/>
            <person name="Davis B.W."/>
            <person name="Ostrander E.A."/>
            <person name="Goff S.P."/>
            <person name="Metzger M.J."/>
        </authorList>
    </citation>
    <scope>NUCLEOTIDE SEQUENCE</scope>
    <source>
        <strain evidence="3">MELC-2E11</strain>
        <tissue evidence="3">Siphon/mantle</tissue>
    </source>
</reference>
<feature type="domain" description="PLAT" evidence="2">
    <location>
        <begin position="1"/>
        <end position="75"/>
    </location>
</feature>
<organism evidence="3 4">
    <name type="scientific">Mya arenaria</name>
    <name type="common">Soft-shell clam</name>
    <dbReference type="NCBI Taxonomy" id="6604"/>
    <lineage>
        <taxon>Eukaryota</taxon>
        <taxon>Metazoa</taxon>
        <taxon>Spiralia</taxon>
        <taxon>Lophotrochozoa</taxon>
        <taxon>Mollusca</taxon>
        <taxon>Bivalvia</taxon>
        <taxon>Autobranchia</taxon>
        <taxon>Heteroconchia</taxon>
        <taxon>Euheterodonta</taxon>
        <taxon>Imparidentia</taxon>
        <taxon>Neoheterodontei</taxon>
        <taxon>Myida</taxon>
        <taxon>Myoidea</taxon>
        <taxon>Myidae</taxon>
        <taxon>Mya</taxon>
    </lineage>
</organism>
<evidence type="ECO:0000259" key="2">
    <source>
        <dbReference type="PROSITE" id="PS50095"/>
    </source>
</evidence>
<proteinExistence type="predicted"/>
<sequence>MLNDIQYLEEAESRAVTLEQLSLCHDGRGHRAGFFVEMVVVTERSEDKSHIRHVFQCGPWLDSHNDNCHMETMLRMIGCSCTVTVKTSEGKRTATTGKVQITMYGTSGHTAALLLSSLEPGTLAFTSGAKSEFHISTGQIKRASWRNTREREFKTKNTKGCAFKERKKARQQCRAHNASKNSVRCTKEEIEVIIHKEFQSYRKDIPK</sequence>
<gene>
    <name evidence="3" type="ORF">MAR_029448</name>
</gene>
<dbReference type="SUPFAM" id="SSF49723">
    <property type="entry name" value="Lipase/lipooxygenase domain (PLAT/LH2 domain)"/>
    <property type="match status" value="1"/>
</dbReference>
<name>A0ABY7DIL0_MYAAR</name>
<dbReference type="PROSITE" id="PS50095">
    <property type="entry name" value="PLAT"/>
    <property type="match status" value="1"/>
</dbReference>
<dbReference type="InterPro" id="IPR036392">
    <property type="entry name" value="PLAT/LH2_dom_sf"/>
</dbReference>
<comment type="caution">
    <text evidence="1">Lacks conserved residue(s) required for the propagation of feature annotation.</text>
</comment>
<evidence type="ECO:0000313" key="3">
    <source>
        <dbReference type="EMBL" id="WAQ96758.1"/>
    </source>
</evidence>
<evidence type="ECO:0000313" key="4">
    <source>
        <dbReference type="Proteomes" id="UP001164746"/>
    </source>
</evidence>
<dbReference type="InterPro" id="IPR001024">
    <property type="entry name" value="PLAT/LH2_dom"/>
</dbReference>
<dbReference type="Gene3D" id="2.60.60.20">
    <property type="entry name" value="PLAT/LH2 domain"/>
    <property type="match status" value="2"/>
</dbReference>
<protein>
    <recommendedName>
        <fullName evidence="2">PLAT domain-containing protein</fullName>
    </recommendedName>
</protein>